<name>A0ACC2VEF5_9TREE</name>
<accession>A0ACC2VEF5</accession>
<evidence type="ECO:0000313" key="1">
    <source>
        <dbReference type="EMBL" id="KAJ9097779.1"/>
    </source>
</evidence>
<comment type="caution">
    <text evidence="1">The sequence shown here is derived from an EMBL/GenBank/DDBJ whole genome shotgun (WGS) entry which is preliminary data.</text>
</comment>
<dbReference type="EMBL" id="JASBWS010000100">
    <property type="protein sequence ID" value="KAJ9097779.1"/>
    <property type="molecule type" value="Genomic_DNA"/>
</dbReference>
<reference evidence="1" key="1">
    <citation type="submission" date="2023-04" db="EMBL/GenBank/DDBJ databases">
        <title>Draft Genome sequencing of Naganishia species isolated from polar environments using Oxford Nanopore Technology.</title>
        <authorList>
            <person name="Leo P."/>
            <person name="Venkateswaran K."/>
        </authorList>
    </citation>
    <scope>NUCLEOTIDE SEQUENCE</scope>
    <source>
        <strain evidence="1">MNA-CCFEE 5262</strain>
    </source>
</reference>
<protein>
    <submittedName>
        <fullName evidence="1">Uncharacterized protein</fullName>
    </submittedName>
</protein>
<sequence length="350" mass="38203">MLSPGSVMETQHRGSPIKELVTDCNLEANEEGIGLQAMDNSHVALVTVQLEANEFDSYRCDRNMPLGVNLGSLTKILRCAKDNDVVTIKASDDADSLTLLFESPNSDRVGEYDMKLMDIDQEHLGIPDTQYDATITFSSTEFARICRDLSALGESVKIEVDKQGIRFSSDGEIGNGSVLLKHSAGRGGASAGGNAQGEAKPKLKKEAKRDPDDEEGSDVEQDDEEDIKPDVDEEEVKPDVDEDDEEYAAEEEEPEVVEPKKRKAPAKKEANGRAKKAKDGEDDGEVGVSIILQQSVSLTFSLKYLLNFAKSAPLSKTVTLNMSNEVPLLVAFEFSQGHINYYLAPKIGDD</sequence>
<gene>
    <name evidence="1" type="ORF">QFC20_006125</name>
</gene>
<organism evidence="1 2">
    <name type="scientific">Naganishia adeliensis</name>
    <dbReference type="NCBI Taxonomy" id="92952"/>
    <lineage>
        <taxon>Eukaryota</taxon>
        <taxon>Fungi</taxon>
        <taxon>Dikarya</taxon>
        <taxon>Basidiomycota</taxon>
        <taxon>Agaricomycotina</taxon>
        <taxon>Tremellomycetes</taxon>
        <taxon>Filobasidiales</taxon>
        <taxon>Filobasidiaceae</taxon>
        <taxon>Naganishia</taxon>
    </lineage>
</organism>
<keyword evidence="2" id="KW-1185">Reference proteome</keyword>
<evidence type="ECO:0000313" key="2">
    <source>
        <dbReference type="Proteomes" id="UP001230649"/>
    </source>
</evidence>
<dbReference type="Proteomes" id="UP001230649">
    <property type="component" value="Unassembled WGS sequence"/>
</dbReference>
<proteinExistence type="predicted"/>